<dbReference type="Pfam" id="PF13310">
    <property type="entry name" value="Virulence_RhuM"/>
    <property type="match status" value="1"/>
</dbReference>
<proteinExistence type="predicted"/>
<dbReference type="PANTHER" id="PTHR35810:SF1">
    <property type="entry name" value="CYTOPLASMIC PROTEIN"/>
    <property type="match status" value="1"/>
</dbReference>
<dbReference type="PANTHER" id="PTHR35810">
    <property type="entry name" value="CYTOPLASMIC PROTEIN-RELATED"/>
    <property type="match status" value="1"/>
</dbReference>
<dbReference type="AlphaFoldDB" id="A0A1M6HNM8"/>
<organism evidence="1 2">
    <name type="scientific">Cruoricaptor ignavus</name>
    <dbReference type="NCBI Taxonomy" id="1118202"/>
    <lineage>
        <taxon>Bacteria</taxon>
        <taxon>Pseudomonadati</taxon>
        <taxon>Bacteroidota</taxon>
        <taxon>Flavobacteriia</taxon>
        <taxon>Flavobacteriales</taxon>
        <taxon>Weeksellaceae</taxon>
        <taxon>Cruoricaptor</taxon>
    </lineage>
</organism>
<dbReference type="STRING" id="1118202.SAMN05443429_1154"/>
<dbReference type="RefSeq" id="WP_395858376.1">
    <property type="nucleotide sequence ID" value="NZ_FQYI01000015.1"/>
</dbReference>
<reference evidence="1 2" key="1">
    <citation type="submission" date="2016-11" db="EMBL/GenBank/DDBJ databases">
        <authorList>
            <person name="Jaros S."/>
            <person name="Januszkiewicz K."/>
            <person name="Wedrychowicz H."/>
        </authorList>
    </citation>
    <scope>NUCLEOTIDE SEQUENCE [LARGE SCALE GENOMIC DNA]</scope>
    <source>
        <strain evidence="1 2">DSM 25479</strain>
    </source>
</reference>
<dbReference type="EMBL" id="FQYI01000015">
    <property type="protein sequence ID" value="SHJ23802.1"/>
    <property type="molecule type" value="Genomic_DNA"/>
</dbReference>
<sequence>MTNEIILYQSDDLPERIEVIIEGETVWLSQEQMAQLFNQTKQNISLHINNCYKEGELDRKATVKESLTVRKEGNRTVRRMIKFYNLDVIISVGYRVKSKQGTQFKNLGYERIERVFIKRVCTESTYGSS</sequence>
<dbReference type="Proteomes" id="UP000184335">
    <property type="component" value="Unassembled WGS sequence"/>
</dbReference>
<dbReference type="InterPro" id="IPR011204">
    <property type="entry name" value="Virulence_RhuM-like"/>
</dbReference>
<keyword evidence="2" id="KW-1185">Reference proteome</keyword>
<gene>
    <name evidence="1" type="ORF">SAMN05443429_1154</name>
</gene>
<evidence type="ECO:0000313" key="1">
    <source>
        <dbReference type="EMBL" id="SHJ23802.1"/>
    </source>
</evidence>
<evidence type="ECO:0000313" key="2">
    <source>
        <dbReference type="Proteomes" id="UP000184335"/>
    </source>
</evidence>
<name>A0A1M6HNM8_9FLAO</name>
<protein>
    <submittedName>
        <fullName evidence="1">Virulence protein RhuM family protein</fullName>
    </submittedName>
</protein>
<accession>A0A1M6HNM8</accession>